<sequence length="259" mass="28747">MPYPIRLPIGSPAPLESIHHPTHTTWELEMHHGVDNRINHEFIDEVFLKALDLVERDWRSSTSEVGAPGALIIVGQKSQQKFFSNGLDYEGISKGPGFFTNYFDVWIRRLIDFPMPIIAAINGHCFAAAFVLALACDYRVMTSGKAWCCLNELEVGAPLRPSVATLLNYKFPSPKIVRDATLDARRFTPQELHALGVIDVLADGGTDGLAEAKAPRAKTGVYGLMRTDMMKDVFNATKLDERRILAVDAAALARRQLDL</sequence>
<dbReference type="AlphaFoldDB" id="A0A9P6DP88"/>
<dbReference type="PANTHER" id="PTHR11941">
    <property type="entry name" value="ENOYL-COA HYDRATASE-RELATED"/>
    <property type="match status" value="1"/>
</dbReference>
<name>A0A9P6DP88_9AGAM</name>
<dbReference type="Gene3D" id="3.90.226.10">
    <property type="entry name" value="2-enoyl-CoA Hydratase, Chain A, domain 1"/>
    <property type="match status" value="1"/>
</dbReference>
<dbReference type="Pfam" id="PF00378">
    <property type="entry name" value="ECH_1"/>
    <property type="match status" value="1"/>
</dbReference>
<dbReference type="InterPro" id="IPR018376">
    <property type="entry name" value="Enoyl-CoA_hyd/isom_CS"/>
</dbReference>
<evidence type="ECO:0000313" key="3">
    <source>
        <dbReference type="EMBL" id="KAF9506048.1"/>
    </source>
</evidence>
<reference evidence="3" key="1">
    <citation type="journal article" date="2020" name="Nat. Commun.">
        <title>Large-scale genome sequencing of mycorrhizal fungi provides insights into the early evolution of symbiotic traits.</title>
        <authorList>
            <person name="Miyauchi S."/>
            <person name="Kiss E."/>
            <person name="Kuo A."/>
            <person name="Drula E."/>
            <person name="Kohler A."/>
            <person name="Sanchez-Garcia M."/>
            <person name="Morin E."/>
            <person name="Andreopoulos B."/>
            <person name="Barry K.W."/>
            <person name="Bonito G."/>
            <person name="Buee M."/>
            <person name="Carver A."/>
            <person name="Chen C."/>
            <person name="Cichocki N."/>
            <person name="Clum A."/>
            <person name="Culley D."/>
            <person name="Crous P.W."/>
            <person name="Fauchery L."/>
            <person name="Girlanda M."/>
            <person name="Hayes R.D."/>
            <person name="Keri Z."/>
            <person name="LaButti K."/>
            <person name="Lipzen A."/>
            <person name="Lombard V."/>
            <person name="Magnuson J."/>
            <person name="Maillard F."/>
            <person name="Murat C."/>
            <person name="Nolan M."/>
            <person name="Ohm R.A."/>
            <person name="Pangilinan J."/>
            <person name="Pereira M.F."/>
            <person name="Perotto S."/>
            <person name="Peter M."/>
            <person name="Pfister S."/>
            <person name="Riley R."/>
            <person name="Sitrit Y."/>
            <person name="Stielow J.B."/>
            <person name="Szollosi G."/>
            <person name="Zifcakova L."/>
            <person name="Stursova M."/>
            <person name="Spatafora J.W."/>
            <person name="Tedersoo L."/>
            <person name="Vaario L.M."/>
            <person name="Yamada A."/>
            <person name="Yan M."/>
            <person name="Wang P."/>
            <person name="Xu J."/>
            <person name="Bruns T."/>
            <person name="Baldrian P."/>
            <person name="Vilgalys R."/>
            <person name="Dunand C."/>
            <person name="Henrissat B."/>
            <person name="Grigoriev I.V."/>
            <person name="Hibbett D."/>
            <person name="Nagy L.G."/>
            <person name="Martin F.M."/>
        </authorList>
    </citation>
    <scope>NUCLEOTIDE SEQUENCE</scope>
    <source>
        <strain evidence="3">UP504</strain>
    </source>
</reference>
<proteinExistence type="inferred from homology"/>
<dbReference type="OrthoDB" id="1696280at2759"/>
<dbReference type="CDD" id="cd06558">
    <property type="entry name" value="crotonase-like"/>
    <property type="match status" value="1"/>
</dbReference>
<evidence type="ECO:0000256" key="1">
    <source>
        <dbReference type="ARBA" id="ARBA00005254"/>
    </source>
</evidence>
<comment type="similarity">
    <text evidence="1 2">Belongs to the enoyl-CoA hydratase/isomerase family.</text>
</comment>
<dbReference type="EMBL" id="MU129126">
    <property type="protein sequence ID" value="KAF9506048.1"/>
    <property type="molecule type" value="Genomic_DNA"/>
</dbReference>
<accession>A0A9P6DP88</accession>
<dbReference type="PROSITE" id="PS00166">
    <property type="entry name" value="ENOYL_COA_HYDRATASE"/>
    <property type="match status" value="1"/>
</dbReference>
<gene>
    <name evidence="3" type="ORF">BS47DRAFT_1378169</name>
</gene>
<protein>
    <recommendedName>
        <fullName evidence="5">ClpP/crotonase</fullName>
    </recommendedName>
</protein>
<dbReference type="GO" id="GO:0004165">
    <property type="term" value="F:delta(3)-delta(2)-enoyl-CoA isomerase activity"/>
    <property type="evidence" value="ECO:0007669"/>
    <property type="project" value="TreeGrafter"/>
</dbReference>
<evidence type="ECO:0000256" key="2">
    <source>
        <dbReference type="RuleBase" id="RU003707"/>
    </source>
</evidence>
<organism evidence="3 4">
    <name type="scientific">Hydnum rufescens UP504</name>
    <dbReference type="NCBI Taxonomy" id="1448309"/>
    <lineage>
        <taxon>Eukaryota</taxon>
        <taxon>Fungi</taxon>
        <taxon>Dikarya</taxon>
        <taxon>Basidiomycota</taxon>
        <taxon>Agaricomycotina</taxon>
        <taxon>Agaricomycetes</taxon>
        <taxon>Cantharellales</taxon>
        <taxon>Hydnaceae</taxon>
        <taxon>Hydnum</taxon>
    </lineage>
</organism>
<dbReference type="InterPro" id="IPR001753">
    <property type="entry name" value="Enoyl-CoA_hydra/iso"/>
</dbReference>
<comment type="caution">
    <text evidence="3">The sequence shown here is derived from an EMBL/GenBank/DDBJ whole genome shotgun (WGS) entry which is preliminary data.</text>
</comment>
<dbReference type="PANTHER" id="PTHR11941:SF75">
    <property type="entry name" value="ENOYL-COA HYDRATASE_ISOMERASE FAMILY PROTEIN"/>
    <property type="match status" value="1"/>
</dbReference>
<keyword evidence="4" id="KW-1185">Reference proteome</keyword>
<evidence type="ECO:0008006" key="5">
    <source>
        <dbReference type="Google" id="ProtNLM"/>
    </source>
</evidence>
<dbReference type="SUPFAM" id="SSF52096">
    <property type="entry name" value="ClpP/crotonase"/>
    <property type="match status" value="1"/>
</dbReference>
<dbReference type="GO" id="GO:0005777">
    <property type="term" value="C:peroxisome"/>
    <property type="evidence" value="ECO:0007669"/>
    <property type="project" value="TreeGrafter"/>
</dbReference>
<evidence type="ECO:0000313" key="4">
    <source>
        <dbReference type="Proteomes" id="UP000886523"/>
    </source>
</evidence>
<dbReference type="GO" id="GO:0006635">
    <property type="term" value="P:fatty acid beta-oxidation"/>
    <property type="evidence" value="ECO:0007669"/>
    <property type="project" value="TreeGrafter"/>
</dbReference>
<dbReference type="Proteomes" id="UP000886523">
    <property type="component" value="Unassembled WGS sequence"/>
</dbReference>
<dbReference type="InterPro" id="IPR029045">
    <property type="entry name" value="ClpP/crotonase-like_dom_sf"/>
</dbReference>